<evidence type="ECO:0000256" key="5">
    <source>
        <dbReference type="HAMAP-Rule" id="MF_01334"/>
    </source>
</evidence>
<dbReference type="CDD" id="cd00495">
    <property type="entry name" value="Ribosomal_L25_TL5_CTC"/>
    <property type="match status" value="1"/>
</dbReference>
<keyword evidence="2 5" id="KW-0694">RNA-binding</keyword>
<comment type="subunit">
    <text evidence="5">Part of the 50S ribosomal subunit; part of the 5S rRNA/L5/L18/L25 subcomplex. Contacts the 5S rRNA. Binds to the 5S rRNA independently of L5 and L18.</text>
</comment>
<evidence type="ECO:0000256" key="6">
    <source>
        <dbReference type="SAM" id="MobiDB-lite"/>
    </source>
</evidence>
<evidence type="ECO:0000259" key="7">
    <source>
        <dbReference type="Pfam" id="PF01386"/>
    </source>
</evidence>
<feature type="domain" description="Large ribosomal subunit protein bL25 L25" evidence="7">
    <location>
        <begin position="13"/>
        <end position="98"/>
    </location>
</feature>
<dbReference type="Proteomes" id="UP000230971">
    <property type="component" value="Unassembled WGS sequence"/>
</dbReference>
<dbReference type="Proteomes" id="UP000193907">
    <property type="component" value="Unassembled WGS sequence"/>
</dbReference>
<reference evidence="10 12" key="2">
    <citation type="journal article" date="2017" name="Infect. Genet. Evol.">
        <title>The new phylogeny of the genus Mycobacterium: The old and the news.</title>
        <authorList>
            <person name="Tortoli E."/>
            <person name="Fedrizzi T."/>
            <person name="Meehan C.J."/>
            <person name="Trovato A."/>
            <person name="Grottola A."/>
            <person name="Giacobazzi E."/>
            <person name="Serpini G.F."/>
            <person name="Tagliazucchi S."/>
            <person name="Fabio A."/>
            <person name="Bettua C."/>
            <person name="Bertorelli R."/>
            <person name="Frascaro F."/>
            <person name="De Sanctis V."/>
            <person name="Pecorari M."/>
            <person name="Jousson O."/>
            <person name="Segata N."/>
            <person name="Cirillo D.M."/>
        </authorList>
    </citation>
    <scope>NUCLEOTIDE SEQUENCE [LARGE SCALE GENOMIC DNA]</scope>
    <source>
        <strain evidence="10 12">NCTC 12882</strain>
    </source>
</reference>
<dbReference type="NCBIfam" id="NF004131">
    <property type="entry name" value="PRK05618.2-1"/>
    <property type="match status" value="1"/>
</dbReference>
<dbReference type="PANTHER" id="PTHR33284">
    <property type="entry name" value="RIBOSOMAL PROTEIN L25/GLN-TRNA SYNTHETASE, ANTI-CODON-BINDING DOMAIN-CONTAINING PROTEIN"/>
    <property type="match status" value="1"/>
</dbReference>
<evidence type="ECO:0000313" key="10">
    <source>
        <dbReference type="EMBL" id="PIB77953.1"/>
    </source>
</evidence>
<dbReference type="InterPro" id="IPR037121">
    <property type="entry name" value="Ribosomal_bL25_C"/>
</dbReference>
<organism evidence="9 11">
    <name type="scientific">Mycobacterium celatum</name>
    <dbReference type="NCBI Taxonomy" id="28045"/>
    <lineage>
        <taxon>Bacteria</taxon>
        <taxon>Bacillati</taxon>
        <taxon>Actinomycetota</taxon>
        <taxon>Actinomycetes</taxon>
        <taxon>Mycobacteriales</taxon>
        <taxon>Mycobacteriaceae</taxon>
        <taxon>Mycobacterium</taxon>
    </lineage>
</organism>
<dbReference type="RefSeq" id="WP_062541340.1">
    <property type="nucleotide sequence ID" value="NZ_BBUN01000378.1"/>
</dbReference>
<comment type="function">
    <text evidence="5">This is one of the proteins that binds to the 5S RNA in the ribosome where it forms part of the central protuberance.</text>
</comment>
<feature type="compositionally biased region" description="Polar residues" evidence="6">
    <location>
        <begin position="1"/>
        <end position="10"/>
    </location>
</feature>
<dbReference type="InterPro" id="IPR011035">
    <property type="entry name" value="Ribosomal_bL25/Gln-tRNA_synth"/>
</dbReference>
<dbReference type="EMBL" id="LQOM01000031">
    <property type="protein sequence ID" value="ORV11024.1"/>
    <property type="molecule type" value="Genomic_DNA"/>
</dbReference>
<keyword evidence="1 5" id="KW-0699">rRNA-binding</keyword>
<comment type="similarity">
    <text evidence="5">Belongs to the bacterial ribosomal protein bL25 family. CTC subfamily.</text>
</comment>
<dbReference type="InterPro" id="IPR020930">
    <property type="entry name" value="Ribosomal_uL5_bac-type"/>
</dbReference>
<evidence type="ECO:0000259" key="8">
    <source>
        <dbReference type="Pfam" id="PF14693"/>
    </source>
</evidence>
<dbReference type="InterPro" id="IPR001021">
    <property type="entry name" value="Ribosomal_bL25_long"/>
</dbReference>
<feature type="compositionally biased region" description="Low complexity" evidence="6">
    <location>
        <begin position="196"/>
        <end position="206"/>
    </location>
</feature>
<dbReference type="GO" id="GO:0003735">
    <property type="term" value="F:structural constituent of ribosome"/>
    <property type="evidence" value="ECO:0007669"/>
    <property type="project" value="InterPro"/>
</dbReference>
<dbReference type="InterPro" id="IPR020056">
    <property type="entry name" value="Rbsml_bL25/Gln-tRNA_synth_N"/>
</dbReference>
<keyword evidence="11" id="KW-1185">Reference proteome</keyword>
<evidence type="ECO:0000313" key="12">
    <source>
        <dbReference type="Proteomes" id="UP000230971"/>
    </source>
</evidence>
<dbReference type="SUPFAM" id="SSF50715">
    <property type="entry name" value="Ribosomal protein L25-like"/>
    <property type="match status" value="1"/>
</dbReference>
<dbReference type="GO" id="GO:0008097">
    <property type="term" value="F:5S rRNA binding"/>
    <property type="evidence" value="ECO:0007669"/>
    <property type="project" value="InterPro"/>
</dbReference>
<gene>
    <name evidence="5" type="primary">rplY</name>
    <name evidence="5" type="synonym">ctc</name>
    <name evidence="9" type="ORF">AWB95_14605</name>
    <name evidence="10" type="ORF">CQY23_16140</name>
</gene>
<sequence length="223" mass="23316">MAKSATSSANKLPVSVRTETGKGASRRARRAGKIPAVLYGHGTDPQHLELPGHDFAAVLRHSGTNAVLTLDIDGKEQLALTKALDIHPIRRTIQHADLLVVRRGEKVVVEVTVEVVGDAAPGTLVTQETSTIEIEAEALSIPEQLTVSVEGVEPGTQFAAGQIELPRGVTLVSDPEMLVVNVVNAPTAEELEAEGAGEVPEAAPAEEPAEEAAEAEAAPPESE</sequence>
<feature type="region of interest" description="Disordered" evidence="6">
    <location>
        <begin position="189"/>
        <end position="223"/>
    </location>
</feature>
<dbReference type="OrthoDB" id="5242980at2"/>
<feature type="region of interest" description="Disordered" evidence="6">
    <location>
        <begin position="1"/>
        <end position="29"/>
    </location>
</feature>
<evidence type="ECO:0000256" key="2">
    <source>
        <dbReference type="ARBA" id="ARBA00022884"/>
    </source>
</evidence>
<keyword evidence="3 5" id="KW-0689">Ribosomal protein</keyword>
<dbReference type="Pfam" id="PF14693">
    <property type="entry name" value="Ribosomal_TL5_C"/>
    <property type="match status" value="1"/>
</dbReference>
<dbReference type="Gene3D" id="2.40.240.10">
    <property type="entry name" value="Ribosomal Protein L25, Chain P"/>
    <property type="match status" value="1"/>
</dbReference>
<keyword evidence="4 5" id="KW-0687">Ribonucleoprotein</keyword>
<dbReference type="NCBIfam" id="TIGR00731">
    <property type="entry name" value="bL25_bact_ctc"/>
    <property type="match status" value="1"/>
</dbReference>
<name>A0A1X1RPU8_MYCCE</name>
<dbReference type="Pfam" id="PF01386">
    <property type="entry name" value="Ribosomal_L25p"/>
    <property type="match status" value="1"/>
</dbReference>
<dbReference type="HAMAP" id="MF_01334">
    <property type="entry name" value="Ribosomal_bL25_CTC"/>
    <property type="match status" value="1"/>
</dbReference>
<accession>A0A1X1RPU8</accession>
<dbReference type="STRING" id="28045.AWB95_14605"/>
<evidence type="ECO:0000313" key="9">
    <source>
        <dbReference type="EMBL" id="ORV11024.1"/>
    </source>
</evidence>
<protein>
    <recommendedName>
        <fullName evidence="5">Large ribosomal subunit protein bL25</fullName>
    </recommendedName>
    <alternativeName>
        <fullName evidence="5">General stress protein CTC</fullName>
    </alternativeName>
</protein>
<evidence type="ECO:0000256" key="1">
    <source>
        <dbReference type="ARBA" id="ARBA00022730"/>
    </source>
</evidence>
<evidence type="ECO:0000313" key="11">
    <source>
        <dbReference type="Proteomes" id="UP000193907"/>
    </source>
</evidence>
<dbReference type="GO" id="GO:0006412">
    <property type="term" value="P:translation"/>
    <property type="evidence" value="ECO:0007669"/>
    <property type="project" value="UniProtKB-UniRule"/>
</dbReference>
<comment type="caution">
    <text evidence="9">The sequence shown here is derived from an EMBL/GenBank/DDBJ whole genome shotgun (WGS) entry which is preliminary data.</text>
</comment>
<dbReference type="InterPro" id="IPR020057">
    <property type="entry name" value="Ribosomal_bL25_b-dom"/>
</dbReference>
<dbReference type="EMBL" id="PDKV01000021">
    <property type="protein sequence ID" value="PIB77953.1"/>
    <property type="molecule type" value="Genomic_DNA"/>
</dbReference>
<feature type="domain" description="Large ribosomal subunit protein bL25 beta" evidence="8">
    <location>
        <begin position="106"/>
        <end position="184"/>
    </location>
</feature>
<evidence type="ECO:0000256" key="3">
    <source>
        <dbReference type="ARBA" id="ARBA00022980"/>
    </source>
</evidence>
<evidence type="ECO:0000256" key="4">
    <source>
        <dbReference type="ARBA" id="ARBA00023274"/>
    </source>
</evidence>
<reference evidence="9 11" key="1">
    <citation type="submission" date="2016-01" db="EMBL/GenBank/DDBJ databases">
        <title>The new phylogeny of the genus Mycobacterium.</title>
        <authorList>
            <person name="Tarcisio F."/>
            <person name="Conor M."/>
            <person name="Antonella G."/>
            <person name="Elisabetta G."/>
            <person name="Giulia F.S."/>
            <person name="Sara T."/>
            <person name="Anna F."/>
            <person name="Clotilde B."/>
            <person name="Roberto B."/>
            <person name="Veronica D.S."/>
            <person name="Fabio R."/>
            <person name="Monica P."/>
            <person name="Olivier J."/>
            <person name="Enrico T."/>
            <person name="Nicola S."/>
        </authorList>
    </citation>
    <scope>NUCLEOTIDE SEQUENCE [LARGE SCALE GENOMIC DNA]</scope>
    <source>
        <strain evidence="9 11">DSM 44243</strain>
    </source>
</reference>
<dbReference type="GO" id="GO:0022625">
    <property type="term" value="C:cytosolic large ribosomal subunit"/>
    <property type="evidence" value="ECO:0007669"/>
    <property type="project" value="TreeGrafter"/>
</dbReference>
<dbReference type="AlphaFoldDB" id="A0A1X1RPU8"/>
<dbReference type="FunFam" id="2.40.240.10:FF:000010">
    <property type="entry name" value="50S ribosomal protein L25"/>
    <property type="match status" value="1"/>
</dbReference>
<dbReference type="Gene3D" id="2.170.120.20">
    <property type="entry name" value="Ribosomal protein L25, beta domain"/>
    <property type="match status" value="1"/>
</dbReference>
<dbReference type="PANTHER" id="PTHR33284:SF1">
    <property type="entry name" value="RIBOSOMAL PROTEIN L25_GLN-TRNA SYNTHETASE, ANTI-CODON-BINDING DOMAIN-CONTAINING PROTEIN"/>
    <property type="match status" value="1"/>
</dbReference>
<proteinExistence type="inferred from homology"/>
<dbReference type="InterPro" id="IPR029751">
    <property type="entry name" value="Ribosomal_L25_dom"/>
</dbReference>